<protein>
    <submittedName>
        <fullName evidence="5">Uncharacterized protein, isoform A</fullName>
    </submittedName>
</protein>
<feature type="region of interest" description="Disordered" evidence="2">
    <location>
        <begin position="538"/>
        <end position="579"/>
    </location>
</feature>
<dbReference type="GO" id="GO:0048487">
    <property type="term" value="F:beta-tubulin binding"/>
    <property type="evidence" value="ECO:0007669"/>
    <property type="project" value="TreeGrafter"/>
</dbReference>
<organism evidence="5">
    <name type="scientific">Drosophila simulans</name>
    <name type="common">Fruit fly</name>
    <dbReference type="NCBI Taxonomy" id="7240"/>
    <lineage>
        <taxon>Eukaryota</taxon>
        <taxon>Metazoa</taxon>
        <taxon>Ecdysozoa</taxon>
        <taxon>Arthropoda</taxon>
        <taxon>Hexapoda</taxon>
        <taxon>Insecta</taxon>
        <taxon>Pterygota</taxon>
        <taxon>Neoptera</taxon>
        <taxon>Endopterygota</taxon>
        <taxon>Diptera</taxon>
        <taxon>Brachycera</taxon>
        <taxon>Muscomorpha</taxon>
        <taxon>Ephydroidea</taxon>
        <taxon>Drosophilidae</taxon>
        <taxon>Drosophila</taxon>
        <taxon>Sophophora</taxon>
    </lineage>
</organism>
<reference evidence="5" key="1">
    <citation type="journal article" date="2013" name="Genome Res.">
        <title>A second-generation assembly of the Drosophila simulans genome provides new insights into patterns of lineage-specific divergence.</title>
        <authorList>
            <person name="Hu T.T."/>
            <person name="Eisen M.B."/>
            <person name="Thornton K.R."/>
            <person name="Andolfatto P."/>
        </authorList>
    </citation>
    <scope>NUCLEOTIDE SEQUENCE [LARGE SCALE GENOMIC DNA]</scope>
    <source>
        <strain evidence="5">W501</strain>
    </source>
</reference>
<dbReference type="PANTHER" id="PTHR20929">
    <property type="entry name" value="LUNG ADENOMA SUSCEPTIBILITY 1-RELATED"/>
    <property type="match status" value="1"/>
</dbReference>
<dbReference type="PANTHER" id="PTHR20929:SF11">
    <property type="entry name" value="DYNEIN AXONEMAL INTERMEDIATE CHAIN 7"/>
    <property type="match status" value="1"/>
</dbReference>
<reference evidence="5" key="2">
    <citation type="submission" date="2014-06" db="EMBL/GenBank/DDBJ databases">
        <authorList>
            <person name="Hu T."/>
            <person name="Eisen M.B."/>
            <person name="Thornton K.R."/>
            <person name="Andolfatto P."/>
        </authorList>
    </citation>
    <scope>NUCLEOTIDE SEQUENCE</scope>
    <source>
        <strain evidence="5">W501</strain>
    </source>
</reference>
<dbReference type="OrthoDB" id="7737418at2759"/>
<dbReference type="InterPro" id="IPR023247">
    <property type="entry name" value="IC97/Dnai7-like"/>
</dbReference>
<dbReference type="KEGG" id="dsi:Dsimw501_GD12152"/>
<dbReference type="Pfam" id="PF15927">
    <property type="entry name" value="Casc1_N"/>
    <property type="match status" value="1"/>
</dbReference>
<name>A0A0J9S0G3_DROSI</name>
<proteinExistence type="inferred from homology"/>
<dbReference type="InterPro" id="IPR031826">
    <property type="entry name" value="IC97/Casc1_N"/>
</dbReference>
<feature type="domain" description="CASC1 C-terminal" evidence="3">
    <location>
        <begin position="837"/>
        <end position="1056"/>
    </location>
</feature>
<feature type="region of interest" description="Disordered" evidence="2">
    <location>
        <begin position="347"/>
        <end position="366"/>
    </location>
</feature>
<evidence type="ECO:0000256" key="1">
    <source>
        <dbReference type="ARBA" id="ARBA00024332"/>
    </source>
</evidence>
<dbReference type="Bgee" id="FBgn0183889">
    <property type="expression patterns" value="Expressed in male reproductive system and 2 other cell types or tissues"/>
</dbReference>
<comment type="similarity">
    <text evidence="1">Belongs to the DNAI7 family.</text>
</comment>
<sequence length="1104" mass="128453">MVKRKNQDAVSNKPAVELLSEEEWMARRNIYMQRLADLKTSVAFIDDAVEEYKELQKQKLRNDKWNSYLACDGLPNPSRPAEIRKFIFQLNFMEQESCANEISWVLSVDEGSVLSQAPDRCDKTRKIMEKSRPNVGQLYEKTVQRILATIERVQRVLRNDEVLVHLPTFQVRELDKIPNELYEEIESFFDKLTYRVVTSPDALMTNKDSILSCYCYKCSNFELEIWGLQDVPIRFNYLKLPVMCSDLNCVGVTIQLPLSVLCDNLTLRCVRTFFDPLSHLAKSFELVIDSSVIPNCGLVDIADSVMSEWMSQMDIQEDLMVKMESEMRAYNEAISFIAEAQAKEKRKPQKKKVAIPKPPKMPQELPAGMFPDPRKIFLEHEKRDCTDFFNRYFHPGNMNLLPSEVNLRRFIIIGGIVSLVFVRKAKHSSYEKFNITLHEDGRVLPKSLNILDESSTEESSVQPTKLDIGTDIMRDTEAGEASKIPLHLEPDELPYYFLTFKVPNHLCLWGEPVVCQFFESEIEEPPSKAEELVKKLDKKKKAARKSSRKENESVLRVPSAAGSMIMAEEKPPQSNRPTYHLPARENSVNIYRPSALAIVRQSAMETEQIQYKSTFKNCNLVKEPISRRNLRLLQDQCLPRIISSLRFPRDFQDDQMEAQAMKKIPVTQLYKRHLTESEGSTQIEQFSFNYEDQSNPERLFPKFPVTEDLRVETYRTDSSKEEATMLGLLRTLEDIKDKYLDAPRRIVEQTTHAVRMSRKANSDPIPMTRSRRQSYFGRRSVRQLGLDGSTMSIPRPVEIEYEFSETSDTGEQLIKCRKDSRPPSRTLSQSAEPRNAAHWTTEFILESSFNRESKVVMVKTDRLGHFGFAYRRYAHFPFRHWELEKNEQNPDEIILTLDTYHVRVVFFITNDGIRCHAIDIPKEYVPRPFKYIDIDKPISDFVELRKRLQDMNLNVFAELDACFYIDQGYFSQKHLAAELHIYDAIAVHGKLMKFSRSQWNRLAKDRDLVLCLRNTRDIHDGSEVTVRVTPEVSTFVDISELCSDDTKVIKLNYKNTWRNMGTYSDLHQLINSMYPHATDMRNRDANQMYYIRQLLQEIRPLSFS</sequence>
<feature type="compositionally biased region" description="Basic residues" evidence="2">
    <location>
        <begin position="538"/>
        <end position="547"/>
    </location>
</feature>
<dbReference type="Proteomes" id="UP000035880">
    <property type="component" value="Chromosome 3L"/>
</dbReference>
<evidence type="ECO:0000313" key="5">
    <source>
        <dbReference type="EMBL" id="KMZ00905.1"/>
    </source>
</evidence>
<gene>
    <name evidence="5" type="primary">Dsim\GD12152</name>
    <name evidence="5" type="ORF">Dsimw501_GD12152</name>
</gene>
<dbReference type="GO" id="GO:0008017">
    <property type="term" value="F:microtubule binding"/>
    <property type="evidence" value="ECO:0007669"/>
    <property type="project" value="TreeGrafter"/>
</dbReference>
<evidence type="ECO:0000259" key="4">
    <source>
        <dbReference type="Pfam" id="PF15927"/>
    </source>
</evidence>
<dbReference type="InterPro" id="IPR022110">
    <property type="entry name" value="CASC1_C"/>
</dbReference>
<dbReference type="AlphaFoldDB" id="A0A0J9S0G3"/>
<reference evidence="5" key="3">
    <citation type="submission" date="2015-04" db="EMBL/GenBank/DDBJ databases">
        <authorList>
            <consortium name="FlyBase"/>
        </authorList>
    </citation>
    <scope>NUCLEOTIDE SEQUENCE</scope>
    <source>
        <strain evidence="5">W501</strain>
    </source>
</reference>
<dbReference type="Pfam" id="PF12366">
    <property type="entry name" value="Casc1_C"/>
    <property type="match status" value="1"/>
</dbReference>
<dbReference type="EMBL" id="CM002912">
    <property type="protein sequence ID" value="KMZ00905.1"/>
    <property type="molecule type" value="Genomic_DNA"/>
</dbReference>
<accession>A0A0J9S0G3</accession>
<evidence type="ECO:0000259" key="3">
    <source>
        <dbReference type="Pfam" id="PF12366"/>
    </source>
</evidence>
<feature type="domain" description="IC97/Casc1 N-terminal" evidence="4">
    <location>
        <begin position="20"/>
        <end position="226"/>
    </location>
</feature>
<evidence type="ECO:0000256" key="2">
    <source>
        <dbReference type="SAM" id="MobiDB-lite"/>
    </source>
</evidence>